<dbReference type="AlphaFoldDB" id="A0A5C8PHW0"/>
<dbReference type="RefSeq" id="WP_178133732.1">
    <property type="nucleotide sequence ID" value="NZ_VDUZ01000029.1"/>
</dbReference>
<name>A0A5C8PHW0_9HYPH</name>
<accession>A0A5C8PHW0</accession>
<dbReference type="Proteomes" id="UP000321638">
    <property type="component" value="Unassembled WGS sequence"/>
</dbReference>
<comment type="caution">
    <text evidence="1">The sequence shown here is derived from an EMBL/GenBank/DDBJ whole genome shotgun (WGS) entry which is preliminary data.</text>
</comment>
<evidence type="ECO:0000313" key="1">
    <source>
        <dbReference type="EMBL" id="TXL72918.1"/>
    </source>
</evidence>
<gene>
    <name evidence="1" type="ORF">FHP25_23325</name>
</gene>
<keyword evidence="2" id="KW-1185">Reference proteome</keyword>
<sequence length="121" mass="12613">MPQATPRRTTCNARGDPTPAARSIIACMSLLGTLAVAGCVECAAPTASASDVGQSPQDALARCEELYAQYWRYRSTGGQSPQGSSYQGMLEADAAVENCRRGNTRDGIAALRRKVGSGGCV</sequence>
<organism evidence="1 2">
    <name type="scientific">Vineibacter terrae</name>
    <dbReference type="NCBI Taxonomy" id="2586908"/>
    <lineage>
        <taxon>Bacteria</taxon>
        <taxon>Pseudomonadati</taxon>
        <taxon>Pseudomonadota</taxon>
        <taxon>Alphaproteobacteria</taxon>
        <taxon>Hyphomicrobiales</taxon>
        <taxon>Vineibacter</taxon>
    </lineage>
</organism>
<dbReference type="EMBL" id="VDUZ01000029">
    <property type="protein sequence ID" value="TXL72918.1"/>
    <property type="molecule type" value="Genomic_DNA"/>
</dbReference>
<reference evidence="1 2" key="1">
    <citation type="submission" date="2019-06" db="EMBL/GenBank/DDBJ databases">
        <title>New taxonomy in bacterial strain CC-CFT640, isolated from vineyard.</title>
        <authorList>
            <person name="Lin S.-Y."/>
            <person name="Tsai C.-F."/>
            <person name="Young C.-C."/>
        </authorList>
    </citation>
    <scope>NUCLEOTIDE SEQUENCE [LARGE SCALE GENOMIC DNA]</scope>
    <source>
        <strain evidence="1 2">CC-CFT640</strain>
    </source>
</reference>
<protein>
    <submittedName>
        <fullName evidence="1">Uncharacterized protein</fullName>
    </submittedName>
</protein>
<evidence type="ECO:0000313" key="2">
    <source>
        <dbReference type="Proteomes" id="UP000321638"/>
    </source>
</evidence>
<proteinExistence type="predicted"/>